<sequence>MVTIRLPPPTRNVSPVVTILPPKTKLIRIYDPTKYSAKALSFRSIGPISRFDHHKTSPDLKPQLDPERSIIYGAFTLSSCLVEIFGDFDIIEVKQQQVASIELTKSLTLLDLRGNNAMKAGTVSAISKTANRNLSQTWSRYFYEQSSLYGEIDGLIYSNAHNDEDAVALYQRAITKLTLAKVQTMSLNHPALRSAIFQIAQNHSLLVSPY</sequence>
<feature type="domain" description="RES" evidence="1">
    <location>
        <begin position="26"/>
        <end position="182"/>
    </location>
</feature>
<dbReference type="InterPro" id="IPR014914">
    <property type="entry name" value="RES_dom"/>
</dbReference>
<comment type="caution">
    <text evidence="2">The sequence shown here is derived from an EMBL/GenBank/DDBJ whole genome shotgun (WGS) entry which is preliminary data.</text>
</comment>
<dbReference type="EMBL" id="JADQBC010000053">
    <property type="protein sequence ID" value="MBR8828059.1"/>
    <property type="molecule type" value="Genomic_DNA"/>
</dbReference>
<proteinExistence type="predicted"/>
<evidence type="ECO:0000313" key="3">
    <source>
        <dbReference type="Proteomes" id="UP000767446"/>
    </source>
</evidence>
<dbReference type="Pfam" id="PF08808">
    <property type="entry name" value="RES"/>
    <property type="match status" value="1"/>
</dbReference>
<evidence type="ECO:0000259" key="1">
    <source>
        <dbReference type="Pfam" id="PF08808"/>
    </source>
</evidence>
<name>A0A941JMC4_9CHRO</name>
<gene>
    <name evidence="2" type="ORF">DSM107014_09190</name>
</gene>
<reference evidence="2" key="1">
    <citation type="submission" date="2021-02" db="EMBL/GenBank/DDBJ databases">
        <title>Metagenome analyses of Stigonema ocellatum DSM 106950, Chlorogloea purpurea SAG 13.99 and Gomphosphaeria aponina DSM 107014.</title>
        <authorList>
            <person name="Marter P."/>
            <person name="Huang S."/>
        </authorList>
    </citation>
    <scope>NUCLEOTIDE SEQUENCE</scope>
    <source>
        <strain evidence="2">JP213</strain>
    </source>
</reference>
<accession>A0A941JMC4</accession>
<protein>
    <submittedName>
        <fullName evidence="2">RES family NAD+ phosphorylase</fullName>
    </submittedName>
</protein>
<evidence type="ECO:0000313" key="2">
    <source>
        <dbReference type="EMBL" id="MBR8828059.1"/>
    </source>
</evidence>
<organism evidence="2 3">
    <name type="scientific">Gomphosphaeria aponina SAG 52.96 = DSM 107014</name>
    <dbReference type="NCBI Taxonomy" id="1521640"/>
    <lineage>
        <taxon>Bacteria</taxon>
        <taxon>Bacillati</taxon>
        <taxon>Cyanobacteriota</taxon>
        <taxon>Cyanophyceae</taxon>
        <taxon>Oscillatoriophycideae</taxon>
        <taxon>Chroococcales</taxon>
        <taxon>Gomphosphaeriaceae</taxon>
        <taxon>Gomphosphaeria</taxon>
    </lineage>
</organism>
<dbReference type="Proteomes" id="UP000767446">
    <property type="component" value="Unassembled WGS sequence"/>
</dbReference>
<dbReference type="AlphaFoldDB" id="A0A941JMC4"/>